<organism evidence="3 4">
    <name type="scientific">Photobacterium aphoticum</name>
    <dbReference type="NCBI Taxonomy" id="754436"/>
    <lineage>
        <taxon>Bacteria</taxon>
        <taxon>Pseudomonadati</taxon>
        <taxon>Pseudomonadota</taxon>
        <taxon>Gammaproteobacteria</taxon>
        <taxon>Vibrionales</taxon>
        <taxon>Vibrionaceae</taxon>
        <taxon>Photobacterium</taxon>
    </lineage>
</organism>
<dbReference type="Proteomes" id="UP000029227">
    <property type="component" value="Unassembled WGS sequence"/>
</dbReference>
<keyword evidence="2" id="KW-0472">Membrane</keyword>
<sequence>MRRANDLSDDEHHGVREILKRSPRSRIVYAVAGSFSWGIRNSGVDVAEVQLLNGIPVLIPDEAKRYILSHNHVEVTEVISGYAVIALNDYRIAGEVDGSLVIQGQPCANFESDPLAAQKARLSMGQASLDIHNLSSPPTQPDSPRETSSETQPSGPDPEKAQTDKSIPSMPSAASTSADNDEIKNKHVEDAPLYTERVATDLEARYVQPMYRYRLVLSLCVLFAIVFPWAFSVRFAFESMWALPSIVGSFCVLVLLLLMRRAPTSSPSSLKIMRLQGQLFEGKKKRGDHFVGYLNASDPTMPSMQYLRYPARWAGQFPLSVDVTFEVDLARTALVSVGSLQITSEDTHARQPTFTLAGLVYW</sequence>
<gene>
    <name evidence="3" type="ORF">JCM19237_918</name>
</gene>
<dbReference type="EMBL" id="BBMN01000018">
    <property type="protein sequence ID" value="GAL07680.1"/>
    <property type="molecule type" value="Genomic_DNA"/>
</dbReference>
<evidence type="ECO:0000256" key="1">
    <source>
        <dbReference type="SAM" id="MobiDB-lite"/>
    </source>
</evidence>
<feature type="transmembrane region" description="Helical" evidence="2">
    <location>
        <begin position="241"/>
        <end position="259"/>
    </location>
</feature>
<evidence type="ECO:0000313" key="4">
    <source>
        <dbReference type="Proteomes" id="UP000029227"/>
    </source>
</evidence>
<protein>
    <submittedName>
        <fullName evidence="3">Uncharacterized protein</fullName>
    </submittedName>
</protein>
<accession>A0A090QWV5</accession>
<dbReference type="AlphaFoldDB" id="A0A090QWV5"/>
<keyword evidence="2" id="KW-1133">Transmembrane helix</keyword>
<feature type="transmembrane region" description="Helical" evidence="2">
    <location>
        <begin position="215"/>
        <end position="235"/>
    </location>
</feature>
<reference evidence="3 4" key="1">
    <citation type="journal article" date="2014" name="Genome Announc.">
        <title>Draft Genome Sequences of Two Vibrionaceae Species, Vibrio ponticus C121 and Photobacterium aphoticum C119, Isolated as Coral Reef Microbiota.</title>
        <authorList>
            <person name="Al-saari N."/>
            <person name="Meirelles P.M."/>
            <person name="Mino S."/>
            <person name="Suda W."/>
            <person name="Oshima K."/>
            <person name="Hattori M."/>
            <person name="Ohkuma M."/>
            <person name="Thompson F.L."/>
            <person name="Gomez-Gil B."/>
            <person name="Sawabe T."/>
            <person name="Sawabe T."/>
        </authorList>
    </citation>
    <scope>NUCLEOTIDE SEQUENCE [LARGE SCALE GENOMIC DNA]</scope>
    <source>
        <strain evidence="3 4">JCM 19237</strain>
    </source>
</reference>
<proteinExistence type="predicted"/>
<keyword evidence="2" id="KW-0812">Transmembrane</keyword>
<dbReference type="STRING" id="754436.JCM19237_918"/>
<evidence type="ECO:0000313" key="3">
    <source>
        <dbReference type="EMBL" id="GAL07680.1"/>
    </source>
</evidence>
<comment type="caution">
    <text evidence="3">The sequence shown here is derived from an EMBL/GenBank/DDBJ whole genome shotgun (WGS) entry which is preliminary data.</text>
</comment>
<feature type="region of interest" description="Disordered" evidence="1">
    <location>
        <begin position="130"/>
        <end position="187"/>
    </location>
</feature>
<name>A0A090QWV5_9GAMM</name>
<evidence type="ECO:0000256" key="2">
    <source>
        <dbReference type="SAM" id="Phobius"/>
    </source>
</evidence>